<name>A0A8S5SY39_9CAUD</name>
<organism evidence="1">
    <name type="scientific">Siphoviridae sp. ctDIL13</name>
    <dbReference type="NCBI Taxonomy" id="2827811"/>
    <lineage>
        <taxon>Viruses</taxon>
        <taxon>Duplodnaviria</taxon>
        <taxon>Heunggongvirae</taxon>
        <taxon>Uroviricota</taxon>
        <taxon>Caudoviricetes</taxon>
    </lineage>
</organism>
<reference evidence="1" key="1">
    <citation type="journal article" date="2021" name="Proc. Natl. Acad. Sci. U.S.A.">
        <title>A Catalog of Tens of Thousands of Viruses from Human Metagenomes Reveals Hidden Associations with Chronic Diseases.</title>
        <authorList>
            <person name="Tisza M.J."/>
            <person name="Buck C.B."/>
        </authorList>
    </citation>
    <scope>NUCLEOTIDE SEQUENCE</scope>
    <source>
        <strain evidence="1">CtDIL13</strain>
    </source>
</reference>
<dbReference type="EMBL" id="BK032701">
    <property type="protein sequence ID" value="DAF55862.1"/>
    <property type="molecule type" value="Genomic_DNA"/>
</dbReference>
<accession>A0A8S5SY39</accession>
<evidence type="ECO:0000313" key="1">
    <source>
        <dbReference type="EMBL" id="DAF55862.1"/>
    </source>
</evidence>
<protein>
    <submittedName>
        <fullName evidence="1">Uncharacterized protein</fullName>
    </submittedName>
</protein>
<proteinExistence type="predicted"/>
<sequence length="33" mass="3765">MVILNFLINEDCSKKSLSVPLHHKNINKKPSLC</sequence>